<accession>A0A4R6J8J5</accession>
<sequence>MGRRIRVTAIKKEEPEVRLYVLALIALARQLQEEEERTGKAASEPTREPAE</sequence>
<gene>
    <name evidence="1" type="ORF">EV643_1357</name>
</gene>
<evidence type="ECO:0000313" key="1">
    <source>
        <dbReference type="EMBL" id="TDO30685.1"/>
    </source>
</evidence>
<protein>
    <submittedName>
        <fullName evidence="1">Uncharacterized protein</fullName>
    </submittedName>
</protein>
<comment type="caution">
    <text evidence="1">The sequence shown here is derived from an EMBL/GenBank/DDBJ whole genome shotgun (WGS) entry which is preliminary data.</text>
</comment>
<dbReference type="EMBL" id="SNWQ01000035">
    <property type="protein sequence ID" value="TDO30685.1"/>
    <property type="molecule type" value="Genomic_DNA"/>
</dbReference>
<organism evidence="1 2">
    <name type="scientific">Kribbella caucasensis</name>
    <dbReference type="NCBI Taxonomy" id="2512215"/>
    <lineage>
        <taxon>Bacteria</taxon>
        <taxon>Bacillati</taxon>
        <taxon>Actinomycetota</taxon>
        <taxon>Actinomycetes</taxon>
        <taxon>Propionibacteriales</taxon>
        <taxon>Kribbellaceae</taxon>
        <taxon>Kribbella</taxon>
    </lineage>
</organism>
<evidence type="ECO:0000313" key="2">
    <source>
        <dbReference type="Proteomes" id="UP000295388"/>
    </source>
</evidence>
<reference evidence="1 2" key="1">
    <citation type="submission" date="2019-03" db="EMBL/GenBank/DDBJ databases">
        <title>Genomic Encyclopedia of Type Strains, Phase III (KMG-III): the genomes of soil and plant-associated and newly described type strains.</title>
        <authorList>
            <person name="Whitman W."/>
        </authorList>
    </citation>
    <scope>NUCLEOTIDE SEQUENCE [LARGE SCALE GENOMIC DNA]</scope>
    <source>
        <strain evidence="1 2">VKM Ac-2527</strain>
    </source>
</reference>
<name>A0A4R6J8J5_9ACTN</name>
<dbReference type="AlphaFoldDB" id="A0A4R6J8J5"/>
<dbReference type="Proteomes" id="UP000295388">
    <property type="component" value="Unassembled WGS sequence"/>
</dbReference>
<proteinExistence type="predicted"/>
<keyword evidence="2" id="KW-1185">Reference proteome</keyword>